<dbReference type="Pfam" id="PF18620">
    <property type="entry name" value="DUF5627"/>
    <property type="match status" value="1"/>
</dbReference>
<dbReference type="RefSeq" id="WP_092540280.1">
    <property type="nucleotide sequence ID" value="NZ_FOKV01000001.1"/>
</dbReference>
<dbReference type="STRING" id="1334022.SAMN04487907_1011044"/>
<organism evidence="3 4">
    <name type="scientific">Zunongwangia mangrovi</name>
    <dbReference type="NCBI Taxonomy" id="1334022"/>
    <lineage>
        <taxon>Bacteria</taxon>
        <taxon>Pseudomonadati</taxon>
        <taxon>Bacteroidota</taxon>
        <taxon>Flavobacteriia</taxon>
        <taxon>Flavobacteriales</taxon>
        <taxon>Flavobacteriaceae</taxon>
        <taxon>Zunongwangia</taxon>
    </lineage>
</organism>
<evidence type="ECO:0000259" key="2">
    <source>
        <dbReference type="Pfam" id="PF18620"/>
    </source>
</evidence>
<reference evidence="4" key="1">
    <citation type="submission" date="2016-10" db="EMBL/GenBank/DDBJ databases">
        <authorList>
            <person name="Varghese N."/>
            <person name="Submissions S."/>
        </authorList>
    </citation>
    <scope>NUCLEOTIDE SEQUENCE [LARGE SCALE GENOMIC DNA]</scope>
    <source>
        <strain evidence="4">DSM 24499</strain>
    </source>
</reference>
<evidence type="ECO:0000259" key="1">
    <source>
        <dbReference type="Pfam" id="PF08522"/>
    </source>
</evidence>
<dbReference type="Gene3D" id="2.40.128.420">
    <property type="match status" value="1"/>
</dbReference>
<proteinExistence type="predicted"/>
<sequence length="343" mass="38044">MKNRIYIIALLVLAGLTSCENDSWEFPDYEFQTVYFAYQYPIRTITLGEDIFDTTLDNEGKAVIMATTGGTYNNPQDVLIDVQVNNSLVDGLLFEENGSPVQAMPQSYYTLAADQIMIPKGELIGGVEFQLTDAFFEDEQAIGRNYVIPLEMTNVMSADSILSGVPLMAGARKPVAEDWDVVPKDFILYAVKYVNPWHGNYLRRGVDVIEGTPGNEDLDDTVVRREEYVVDDEVTSLTTTALEDVSLDLVFQNSEGYAVNCTLILSFDDSGNCTVSAASEDYTASGSGQFVKDGEENSWGGKDRNALYLDYQVNLEEITVSTQDTLVLRDRGVTMETFSPVLE</sequence>
<dbReference type="InterPro" id="IPR013728">
    <property type="entry name" value="BT_3987-like_N"/>
</dbReference>
<dbReference type="PROSITE" id="PS51257">
    <property type="entry name" value="PROKAR_LIPOPROTEIN"/>
    <property type="match status" value="1"/>
</dbReference>
<protein>
    <recommendedName>
        <fullName evidence="5">Adhesin</fullName>
    </recommendedName>
</protein>
<dbReference type="Pfam" id="PF08522">
    <property type="entry name" value="BT_3987-like_N"/>
    <property type="match status" value="1"/>
</dbReference>
<dbReference type="AlphaFoldDB" id="A0A1I1EPP3"/>
<accession>A0A1I1EPP3</accession>
<dbReference type="OrthoDB" id="1041979at2"/>
<dbReference type="InterPro" id="IPR040580">
    <property type="entry name" value="DUF5627"/>
</dbReference>
<dbReference type="Gene3D" id="2.60.40.1740">
    <property type="entry name" value="hypothetical protein (bacova_03559)"/>
    <property type="match status" value="1"/>
</dbReference>
<evidence type="ECO:0008006" key="5">
    <source>
        <dbReference type="Google" id="ProtNLM"/>
    </source>
</evidence>
<evidence type="ECO:0000313" key="4">
    <source>
        <dbReference type="Proteomes" id="UP000199438"/>
    </source>
</evidence>
<evidence type="ECO:0000313" key="3">
    <source>
        <dbReference type="EMBL" id="SFB88656.1"/>
    </source>
</evidence>
<name>A0A1I1EPP3_9FLAO</name>
<gene>
    <name evidence="3" type="ORF">SAMN04487907_1011044</name>
</gene>
<feature type="domain" description="DUF5627" evidence="2">
    <location>
        <begin position="196"/>
        <end position="332"/>
    </location>
</feature>
<feature type="domain" description="BT-3987-like N-terminal" evidence="1">
    <location>
        <begin position="32"/>
        <end position="157"/>
    </location>
</feature>
<dbReference type="Proteomes" id="UP000199438">
    <property type="component" value="Unassembled WGS sequence"/>
</dbReference>
<keyword evidence="4" id="KW-1185">Reference proteome</keyword>
<dbReference type="EMBL" id="FOKV01000001">
    <property type="protein sequence ID" value="SFB88656.1"/>
    <property type="molecule type" value="Genomic_DNA"/>
</dbReference>